<gene>
    <name evidence="2" type="ORF">RhiirC2_559884</name>
</gene>
<dbReference type="EMBL" id="LLXL01000911">
    <property type="protein sequence ID" value="PKK67835.1"/>
    <property type="molecule type" value="Genomic_DNA"/>
</dbReference>
<feature type="region of interest" description="Disordered" evidence="1">
    <location>
        <begin position="15"/>
        <end position="49"/>
    </location>
</feature>
<dbReference type="Proteomes" id="UP000233469">
    <property type="component" value="Unassembled WGS sequence"/>
</dbReference>
<dbReference type="AlphaFoldDB" id="A0A2N1N1Q0"/>
<name>A0A2N1N1Q0_9GLOM</name>
<dbReference type="VEuPathDB" id="FungiDB:FUN_015958"/>
<reference evidence="2 3" key="1">
    <citation type="submission" date="2016-04" db="EMBL/GenBank/DDBJ databases">
        <title>Genome analyses suggest a sexual origin of heterokaryosis in a supposedly ancient asexual fungus.</title>
        <authorList>
            <person name="Ropars J."/>
            <person name="Sedzielewska K."/>
            <person name="Noel J."/>
            <person name="Charron P."/>
            <person name="Farinelli L."/>
            <person name="Marton T."/>
            <person name="Kruger M."/>
            <person name="Pelin A."/>
            <person name="Brachmann A."/>
            <person name="Corradi N."/>
        </authorList>
    </citation>
    <scope>NUCLEOTIDE SEQUENCE [LARGE SCALE GENOMIC DNA]</scope>
    <source>
        <strain evidence="2 3">C2</strain>
    </source>
</reference>
<dbReference type="VEuPathDB" id="FungiDB:RhiirFUN_013952"/>
<accession>A0A2N1N1Q0</accession>
<comment type="caution">
    <text evidence="2">The sequence shown here is derived from an EMBL/GenBank/DDBJ whole genome shotgun (WGS) entry which is preliminary data.</text>
</comment>
<sequence length="123" mass="13175">MPFVVLSVSGPNGVNGQNGRSAAISSGSYMDGDDGEDATNPTRGKDAGDIDLFLTERDNTTGASIEFSGQYRKSEQLVYENFQETYSCETVDFFVLDAYGGSGGHGGNGGDGGKYSFKRFYEY</sequence>
<protein>
    <submittedName>
        <fullName evidence="2">Uncharacterized protein</fullName>
    </submittedName>
</protein>
<feature type="compositionally biased region" description="Polar residues" evidence="1">
    <location>
        <begin position="15"/>
        <end position="28"/>
    </location>
</feature>
<proteinExistence type="predicted"/>
<evidence type="ECO:0000313" key="2">
    <source>
        <dbReference type="EMBL" id="PKK67835.1"/>
    </source>
</evidence>
<evidence type="ECO:0000313" key="3">
    <source>
        <dbReference type="Proteomes" id="UP000233469"/>
    </source>
</evidence>
<evidence type="ECO:0000256" key="1">
    <source>
        <dbReference type="SAM" id="MobiDB-lite"/>
    </source>
</evidence>
<organism evidence="2 3">
    <name type="scientific">Rhizophagus irregularis</name>
    <dbReference type="NCBI Taxonomy" id="588596"/>
    <lineage>
        <taxon>Eukaryota</taxon>
        <taxon>Fungi</taxon>
        <taxon>Fungi incertae sedis</taxon>
        <taxon>Mucoromycota</taxon>
        <taxon>Glomeromycotina</taxon>
        <taxon>Glomeromycetes</taxon>
        <taxon>Glomerales</taxon>
        <taxon>Glomeraceae</taxon>
        <taxon>Rhizophagus</taxon>
    </lineage>
</organism>
<reference evidence="2 3" key="2">
    <citation type="submission" date="2017-10" db="EMBL/GenBank/DDBJ databases">
        <title>Extensive intraspecific genome diversity in a model arbuscular mycorrhizal fungus.</title>
        <authorList>
            <person name="Chen E.C.H."/>
            <person name="Morin E."/>
            <person name="Baudet D."/>
            <person name="Noel J."/>
            <person name="Ndikumana S."/>
            <person name="Charron P."/>
            <person name="St-Onge C."/>
            <person name="Giorgi J."/>
            <person name="Grigoriev I.V."/>
            <person name="Roux C."/>
            <person name="Martin F.M."/>
            <person name="Corradi N."/>
        </authorList>
    </citation>
    <scope>NUCLEOTIDE SEQUENCE [LARGE SCALE GENOMIC DNA]</scope>
    <source>
        <strain evidence="2 3">C2</strain>
    </source>
</reference>